<name>A0A6B8VPT0_9CORY</name>
<dbReference type="PIRSF" id="PIRSF028754">
    <property type="entry name" value="UCP028754"/>
    <property type="match status" value="1"/>
</dbReference>
<proteinExistence type="predicted"/>
<protein>
    <submittedName>
        <fullName evidence="2">PAC2 family protein</fullName>
    </submittedName>
</protein>
<dbReference type="InterPro" id="IPR008492">
    <property type="entry name" value="Rv2714-like"/>
</dbReference>
<dbReference type="InterPro" id="IPR038389">
    <property type="entry name" value="PSMG2_sf"/>
</dbReference>
<sequence>MSENSRRMYELEYPSPEVVSQDQKGPTLVIALQGYADAGHAVDASSRHLLAALDNRLIASFNNDELIDYRSRRPSVTIDVDHISAAEKLHLNMSVLRDGEGKSFLLLSGPEPDLRWEAFTEAVVGLVEKFNVEQTICLYSAPMTVPHTRPLMVSAHGNNKELVGKLFKFDTQMTVPGSASLHIERELHRRGLNVAGYTAHVPHYLAASPYPDATLKLLEAVASTAGLQLPLLALEADARRVATQLVEQVEDSGEIQQIVHALERQYDEEFERYRRNHPQAALPGDQDMPSGEELGAQFEQFLAGLDDAMPQSGSPTAGPEVSGPEVEQQWKSVDEEDNAPEDSSDSSGEPDADPKSEEEEN</sequence>
<feature type="compositionally biased region" description="Acidic residues" evidence="1">
    <location>
        <begin position="334"/>
        <end position="361"/>
    </location>
</feature>
<reference evidence="2 3" key="1">
    <citation type="submission" date="2019-11" db="EMBL/GenBank/DDBJ databases">
        <title>Complete genome sequence of Corynebacterium kalinowskii 1959, a novel Corynebacterium species isolated from soil of a small paddock in Vilsendorf, Germany.</title>
        <authorList>
            <person name="Schaffert L."/>
            <person name="Ruwe M."/>
            <person name="Milse J."/>
            <person name="Hanuschka K."/>
            <person name="Ortseifen V."/>
            <person name="Droste J."/>
            <person name="Brandt D."/>
            <person name="Schlueter L."/>
            <person name="Kutter Y."/>
            <person name="Vinke S."/>
            <person name="Viehoefer P."/>
            <person name="Jacob L."/>
            <person name="Luebke N.-C."/>
            <person name="Schulte-Berndt E."/>
            <person name="Hain C."/>
            <person name="Linder M."/>
            <person name="Schmidt P."/>
            <person name="Wollenschlaeger L."/>
            <person name="Luttermann T."/>
            <person name="Thieme E."/>
            <person name="Hassa J."/>
            <person name="Haak M."/>
            <person name="Wittchen M."/>
            <person name="Mentz A."/>
            <person name="Persicke M."/>
            <person name="Busche T."/>
            <person name="Ruckert C."/>
        </authorList>
    </citation>
    <scope>NUCLEOTIDE SEQUENCE [LARGE SCALE GENOMIC DNA]</scope>
    <source>
        <strain evidence="2 3">2039</strain>
    </source>
</reference>
<organism evidence="2 3">
    <name type="scientific">Corynebacterium occultum</name>
    <dbReference type="NCBI Taxonomy" id="2675219"/>
    <lineage>
        <taxon>Bacteria</taxon>
        <taxon>Bacillati</taxon>
        <taxon>Actinomycetota</taxon>
        <taxon>Actinomycetes</taxon>
        <taxon>Mycobacteriales</taxon>
        <taxon>Corynebacteriaceae</taxon>
        <taxon>Corynebacterium</taxon>
    </lineage>
</organism>
<feature type="region of interest" description="Disordered" evidence="1">
    <location>
        <begin position="306"/>
        <end position="361"/>
    </location>
</feature>
<keyword evidence="3" id="KW-1185">Reference proteome</keyword>
<dbReference type="AlphaFoldDB" id="A0A6B8VPT0"/>
<dbReference type="SUPFAM" id="SSF159659">
    <property type="entry name" value="Cgl1923-like"/>
    <property type="match status" value="1"/>
</dbReference>
<dbReference type="Proteomes" id="UP000424462">
    <property type="component" value="Chromosome"/>
</dbReference>
<dbReference type="InterPro" id="IPR019151">
    <property type="entry name" value="Proteasome_assmbl_chaperone_2"/>
</dbReference>
<dbReference type="RefSeq" id="WP_156231073.1">
    <property type="nucleotide sequence ID" value="NZ_CP046455.1"/>
</dbReference>
<evidence type="ECO:0000313" key="3">
    <source>
        <dbReference type="Proteomes" id="UP000424462"/>
    </source>
</evidence>
<gene>
    <name evidence="2" type="ORF">COCCU_08340</name>
</gene>
<dbReference type="Gene3D" id="1.10.287.100">
    <property type="match status" value="1"/>
</dbReference>
<dbReference type="Gene3D" id="3.40.50.10900">
    <property type="entry name" value="PAC-like subunit"/>
    <property type="match status" value="1"/>
</dbReference>
<dbReference type="EMBL" id="CP046455">
    <property type="protein sequence ID" value="QGU07592.1"/>
    <property type="molecule type" value="Genomic_DNA"/>
</dbReference>
<accession>A0A6B8VPT0</accession>
<dbReference type="KEGG" id="cok:COCCU_08340"/>
<evidence type="ECO:0000256" key="1">
    <source>
        <dbReference type="SAM" id="MobiDB-lite"/>
    </source>
</evidence>
<evidence type="ECO:0000313" key="2">
    <source>
        <dbReference type="EMBL" id="QGU07592.1"/>
    </source>
</evidence>
<dbReference type="Pfam" id="PF09754">
    <property type="entry name" value="PAC2"/>
    <property type="match status" value="1"/>
</dbReference>